<reference evidence="3" key="1">
    <citation type="submission" date="2018-05" db="EMBL/GenBank/DDBJ databases">
        <authorList>
            <person name="Lanie J.A."/>
            <person name="Ng W.-L."/>
            <person name="Kazmierczak K.M."/>
            <person name="Andrzejewski T.M."/>
            <person name="Davidsen T.M."/>
            <person name="Wayne K.J."/>
            <person name="Tettelin H."/>
            <person name="Glass J.I."/>
            <person name="Rusch D."/>
            <person name="Podicherti R."/>
            <person name="Tsui H.-C.T."/>
            <person name="Winkler M.E."/>
        </authorList>
    </citation>
    <scope>NUCLEOTIDE SEQUENCE</scope>
</reference>
<protein>
    <recommendedName>
        <fullName evidence="2">Putative regulatory protein FmdB zinc ribbon domain-containing protein</fullName>
    </recommendedName>
</protein>
<accession>A0A382C3N5</accession>
<evidence type="ECO:0000313" key="3">
    <source>
        <dbReference type="EMBL" id="SVB20037.1"/>
    </source>
</evidence>
<name>A0A382C3N5_9ZZZZ</name>
<dbReference type="NCBIfam" id="TIGR02605">
    <property type="entry name" value="CxxC_CxxC_SSSS"/>
    <property type="match status" value="1"/>
</dbReference>
<gene>
    <name evidence="3" type="ORF">METZ01_LOCUS172891</name>
</gene>
<organism evidence="3">
    <name type="scientific">marine metagenome</name>
    <dbReference type="NCBI Taxonomy" id="408172"/>
    <lineage>
        <taxon>unclassified sequences</taxon>
        <taxon>metagenomes</taxon>
        <taxon>ecological metagenomes</taxon>
    </lineage>
</organism>
<dbReference type="InterPro" id="IPR013429">
    <property type="entry name" value="Regulatory_FmdB_Zinc_ribbon"/>
</dbReference>
<dbReference type="EMBL" id="UINC01032415">
    <property type="protein sequence ID" value="SVB20037.1"/>
    <property type="molecule type" value="Genomic_DNA"/>
</dbReference>
<dbReference type="AlphaFoldDB" id="A0A382C3N5"/>
<dbReference type="SMART" id="SM00834">
    <property type="entry name" value="CxxC_CXXC_SSSS"/>
    <property type="match status" value="1"/>
</dbReference>
<feature type="region of interest" description="Disordered" evidence="1">
    <location>
        <begin position="49"/>
        <end position="81"/>
    </location>
</feature>
<evidence type="ECO:0000256" key="1">
    <source>
        <dbReference type="SAM" id="MobiDB-lite"/>
    </source>
</evidence>
<feature type="domain" description="Putative regulatory protein FmdB zinc ribbon" evidence="2">
    <location>
        <begin position="1"/>
        <end position="40"/>
    </location>
</feature>
<dbReference type="Pfam" id="PF09723">
    <property type="entry name" value="Zn_ribbon_8"/>
    <property type="match status" value="1"/>
</dbReference>
<sequence>MPIYEYSCETCGHQFETLVLGKAEPECPSCQGRDLERLLSLPRVHSSSTRALSMRAAKKRDKAQATDRVVEQRKYEQAHND</sequence>
<proteinExistence type="predicted"/>
<feature type="compositionally biased region" description="Basic and acidic residues" evidence="1">
    <location>
        <begin position="62"/>
        <end position="81"/>
    </location>
</feature>
<evidence type="ECO:0000259" key="2">
    <source>
        <dbReference type="SMART" id="SM00834"/>
    </source>
</evidence>